<evidence type="ECO:0000313" key="2">
    <source>
        <dbReference type="EMBL" id="QIX01062.1"/>
    </source>
</evidence>
<dbReference type="Pfam" id="PF02515">
    <property type="entry name" value="CoA_transf_3"/>
    <property type="match status" value="1"/>
</dbReference>
<gene>
    <name evidence="2" type="ORF">AMS68_006579</name>
</gene>
<keyword evidence="3" id="KW-1185">Reference proteome</keyword>
<dbReference type="AlphaFoldDB" id="A0A6H0Y218"/>
<protein>
    <submittedName>
        <fullName evidence="2">Uncharacterized protein</fullName>
    </submittedName>
</protein>
<organism evidence="2 3">
    <name type="scientific">Peltaster fructicola</name>
    <dbReference type="NCBI Taxonomy" id="286661"/>
    <lineage>
        <taxon>Eukaryota</taxon>
        <taxon>Fungi</taxon>
        <taxon>Dikarya</taxon>
        <taxon>Ascomycota</taxon>
        <taxon>Pezizomycotina</taxon>
        <taxon>Dothideomycetes</taxon>
        <taxon>Dothideomycetes incertae sedis</taxon>
        <taxon>Peltaster</taxon>
    </lineage>
</organism>
<name>A0A6H0Y218_9PEZI</name>
<evidence type="ECO:0000313" key="3">
    <source>
        <dbReference type="Proteomes" id="UP000503462"/>
    </source>
</evidence>
<dbReference type="Proteomes" id="UP000503462">
    <property type="component" value="Chromosome 4"/>
</dbReference>
<comment type="similarity">
    <text evidence="1">Belongs to the CoA-transferase III family.</text>
</comment>
<dbReference type="GO" id="GO:0003824">
    <property type="term" value="F:catalytic activity"/>
    <property type="evidence" value="ECO:0007669"/>
    <property type="project" value="InterPro"/>
</dbReference>
<accession>A0A6H0Y218</accession>
<dbReference type="OrthoDB" id="2308815at2759"/>
<dbReference type="InterPro" id="IPR052985">
    <property type="entry name" value="CoA-trans_III_biosynth/detox"/>
</dbReference>
<dbReference type="InterPro" id="IPR023606">
    <property type="entry name" value="CoA-Trfase_III_dom_1_sf"/>
</dbReference>
<dbReference type="PANTHER" id="PTHR48229">
    <property type="entry name" value="CAIB/BAIF FAMILY ENZYME (AFU_ORTHOLOGUE AFUA_1G05360)-RELATED"/>
    <property type="match status" value="1"/>
</dbReference>
<dbReference type="EMBL" id="CP051142">
    <property type="protein sequence ID" value="QIX01062.1"/>
    <property type="molecule type" value="Genomic_DNA"/>
</dbReference>
<dbReference type="Gene3D" id="3.40.50.10540">
    <property type="entry name" value="Crotonobetainyl-coa:carnitine coa-transferase, domain 1"/>
    <property type="match status" value="1"/>
</dbReference>
<sequence>MDSYSIPRECSSILKEGILNNPKIKRVLPVDIERYVDSVSFRGSDLPSLPINWRYAESISTLKATEALVLNVLLAKKYGLQKPPKVEINTDHAQLFIFSPILWTLDPAGEKLSFMSTATPEGRQKLYRYFADYDVHGAGSSPYMMAVTNMFRTKDNRWFHLHGSLDSRPSLRSIGLPDQNSTATEEEALSIIGEAAAKFTAEELQYRETVEFKQAGTICFTKEEFAASEHGKANEHTGLFELRPQSNEKQLPSWWIDSPMTSPRRPLAGLKVVELTRIIAGPTIARGLAELGASVMRITAPHIPDVSSLHPDLNHGKWNASLDLRKEEDREKLRRLILDADVIVDGYRPHVFAKYGFSEKDILEIVEDRQRGIIFAHENCYGWNGPWKDRSGWQQISDACTGVDFEFGRAMGLAEPVTPLVPNSDFCTGAAGITAVMCALIHKAEHGGSVSVDLGLNYYNSWLINSVGMYPNEVWQDVWQRNGRHVYRATDNSMFKQLPLMTETLNKGPGRAIFDPSHFTQYDVKNLGTAIRFVAPVLRFPDGPVEPGFQVGTRGNGIDKPHWPKDLSVEVVT</sequence>
<evidence type="ECO:0000256" key="1">
    <source>
        <dbReference type="ARBA" id="ARBA00008383"/>
    </source>
</evidence>
<dbReference type="PANTHER" id="PTHR48229:SF2">
    <property type="entry name" value="CAIB_BAIF FAMILY PROTEIN"/>
    <property type="match status" value="1"/>
</dbReference>
<dbReference type="SUPFAM" id="SSF89796">
    <property type="entry name" value="CoA-transferase family III (CaiB/BaiF)"/>
    <property type="match status" value="2"/>
</dbReference>
<dbReference type="InterPro" id="IPR003673">
    <property type="entry name" value="CoA-Trfase_fam_III"/>
</dbReference>
<reference evidence="2 3" key="1">
    <citation type="journal article" date="2016" name="Sci. Rep.">
        <title>Peltaster fructicola genome reveals evolution from an invasive phytopathogen to an ectophytic parasite.</title>
        <authorList>
            <person name="Xu C."/>
            <person name="Chen H."/>
            <person name="Gleason M.L."/>
            <person name="Xu J.R."/>
            <person name="Liu H."/>
            <person name="Zhang R."/>
            <person name="Sun G."/>
        </authorList>
    </citation>
    <scope>NUCLEOTIDE SEQUENCE [LARGE SCALE GENOMIC DNA]</scope>
    <source>
        <strain evidence="2 3">LNHT1506</strain>
    </source>
</reference>
<proteinExistence type="inferred from homology"/>